<protein>
    <recommendedName>
        <fullName evidence="3">Transposase</fullName>
    </recommendedName>
</protein>
<dbReference type="STRING" id="765420.OSCT_3138"/>
<dbReference type="EMBL" id="ADVR01000136">
    <property type="protein sequence ID" value="EFO79002.1"/>
    <property type="molecule type" value="Genomic_DNA"/>
</dbReference>
<dbReference type="eggNOG" id="COG3677">
    <property type="taxonomic scope" value="Bacteria"/>
</dbReference>
<dbReference type="AlphaFoldDB" id="E1III7"/>
<dbReference type="HOGENOM" id="CLU_1420216_0_0_0"/>
<organism evidence="1 2">
    <name type="scientific">Oscillochloris trichoides DG-6</name>
    <dbReference type="NCBI Taxonomy" id="765420"/>
    <lineage>
        <taxon>Bacteria</taxon>
        <taxon>Bacillati</taxon>
        <taxon>Chloroflexota</taxon>
        <taxon>Chloroflexia</taxon>
        <taxon>Chloroflexales</taxon>
        <taxon>Chloroflexineae</taxon>
        <taxon>Oscillochloridaceae</taxon>
        <taxon>Oscillochloris</taxon>
    </lineage>
</organism>
<gene>
    <name evidence="1" type="ORF">OSCT_3138</name>
</gene>
<accession>E1III7</accession>
<evidence type="ECO:0000313" key="2">
    <source>
        <dbReference type="Proteomes" id="UP000054010"/>
    </source>
</evidence>
<comment type="caution">
    <text evidence="1">The sequence shown here is derived from an EMBL/GenBank/DDBJ whole genome shotgun (WGS) entry which is preliminary data.</text>
</comment>
<proteinExistence type="predicted"/>
<dbReference type="Proteomes" id="UP000054010">
    <property type="component" value="Unassembled WGS sequence"/>
</dbReference>
<name>E1III7_9CHLR</name>
<evidence type="ECO:0008006" key="3">
    <source>
        <dbReference type="Google" id="ProtNLM"/>
    </source>
</evidence>
<sequence>MEGDYKNDNNGFLVIGKPEIIKIQIYSYRRRTNEETITQMVTLVSHGCPIPAIERAFGFQAQTVREWVDAAGTHAEAVHHAEVVQPRDLVQVQADEIHVKTQAGVVWMAMAMMVSTRLWLGGAVSAHRDRELIGRLVALVAACAQWGPLLFVSDGLSTYINVVRKAFRTRQAGTGGRPRLIGWPASTASPA</sequence>
<reference evidence="1 2" key="1">
    <citation type="journal article" date="2011" name="J. Bacteriol.">
        <title>Draft genome sequence of the anoxygenic filamentous phototrophic bacterium Oscillochloris trichoides subsp. DG-6.</title>
        <authorList>
            <person name="Kuznetsov B.B."/>
            <person name="Ivanovsky R.N."/>
            <person name="Keppen O.I."/>
            <person name="Sukhacheva M.V."/>
            <person name="Bumazhkin B.K."/>
            <person name="Patutina E.O."/>
            <person name="Beletsky A.V."/>
            <person name="Mardanov A.V."/>
            <person name="Baslerov R.V."/>
            <person name="Panteleeva A.N."/>
            <person name="Kolganova T.V."/>
            <person name="Ravin N.V."/>
            <person name="Skryabin K.G."/>
        </authorList>
    </citation>
    <scope>NUCLEOTIDE SEQUENCE [LARGE SCALE GENOMIC DNA]</scope>
    <source>
        <strain evidence="1 2">DG-6</strain>
    </source>
</reference>
<evidence type="ECO:0000313" key="1">
    <source>
        <dbReference type="EMBL" id="EFO79002.1"/>
    </source>
</evidence>
<keyword evidence="2" id="KW-1185">Reference proteome</keyword>